<evidence type="ECO:0000313" key="3">
    <source>
        <dbReference type="Proteomes" id="UP001164746"/>
    </source>
</evidence>
<dbReference type="InterPro" id="IPR013087">
    <property type="entry name" value="Znf_C2H2_type"/>
</dbReference>
<feature type="domain" description="C2H2-type" evidence="1">
    <location>
        <begin position="253"/>
        <end position="273"/>
    </location>
</feature>
<dbReference type="PANTHER" id="PTHR46599">
    <property type="entry name" value="PIGGYBAC TRANSPOSABLE ELEMENT-DERIVED PROTEIN 4"/>
    <property type="match status" value="1"/>
</dbReference>
<evidence type="ECO:0000259" key="1">
    <source>
        <dbReference type="PROSITE" id="PS00028"/>
    </source>
</evidence>
<organism evidence="2 3">
    <name type="scientific">Mya arenaria</name>
    <name type="common">Soft-shell clam</name>
    <dbReference type="NCBI Taxonomy" id="6604"/>
    <lineage>
        <taxon>Eukaryota</taxon>
        <taxon>Metazoa</taxon>
        <taxon>Spiralia</taxon>
        <taxon>Lophotrochozoa</taxon>
        <taxon>Mollusca</taxon>
        <taxon>Bivalvia</taxon>
        <taxon>Autobranchia</taxon>
        <taxon>Heteroconchia</taxon>
        <taxon>Euheterodonta</taxon>
        <taxon>Imparidentia</taxon>
        <taxon>Neoheterodontei</taxon>
        <taxon>Myida</taxon>
        <taxon>Myoidea</taxon>
        <taxon>Myidae</taxon>
        <taxon>Mya</taxon>
    </lineage>
</organism>
<dbReference type="PANTHER" id="PTHR46599:SF3">
    <property type="entry name" value="PIGGYBAC TRANSPOSABLE ELEMENT-DERIVED PROTEIN 4"/>
    <property type="match status" value="1"/>
</dbReference>
<reference evidence="2" key="1">
    <citation type="submission" date="2022-11" db="EMBL/GenBank/DDBJ databases">
        <title>Centuries of genome instability and evolution in soft-shell clam transmissible cancer (bioRxiv).</title>
        <authorList>
            <person name="Hart S.F.M."/>
            <person name="Yonemitsu M.A."/>
            <person name="Giersch R.M."/>
            <person name="Beal B.F."/>
            <person name="Arriagada G."/>
            <person name="Davis B.W."/>
            <person name="Ostrander E.A."/>
            <person name="Goff S.P."/>
            <person name="Metzger M.J."/>
        </authorList>
    </citation>
    <scope>NUCLEOTIDE SEQUENCE</scope>
    <source>
        <strain evidence="2">MELC-2E11</strain>
        <tissue evidence="2">Siphon/mantle</tissue>
    </source>
</reference>
<evidence type="ECO:0000313" key="2">
    <source>
        <dbReference type="EMBL" id="WAR19293.1"/>
    </source>
</evidence>
<dbReference type="PROSITE" id="PS00028">
    <property type="entry name" value="ZINC_FINGER_C2H2_1"/>
    <property type="match status" value="1"/>
</dbReference>
<dbReference type="Pfam" id="PF13843">
    <property type="entry name" value="DDE_Tnp_1_7"/>
    <property type="match status" value="1"/>
</dbReference>
<proteinExistence type="predicted"/>
<dbReference type="Proteomes" id="UP001164746">
    <property type="component" value="Chromosome 11"/>
</dbReference>
<sequence length="281" mass="32213">MLCDSRSAYWNFDVYLGRQDRTHHGLGHDVVMNLTQGVQNSKRHIYFDNFFTGLPLLESLLGNGLYGCGTVRVNRIGFPKDLKKPRDVRQRGEFKVLQKDAVVATVWKDKRLIYHLSTLSQPADIRDARRRVLGNHLELQQPHTVYAYNKFMGGVDLHDQFRAKYNNAVQAATRRTKKRRFTNLNFREVLLMDLIGGYSKKHRAVVEQVQPPRVADGNQGLHVNVHLPGGKTTCKYHSRFSKTTNTPRVVYGCAVCLVHLCKECHMPYHEAVHAQRAPARP</sequence>
<protein>
    <submittedName>
        <fullName evidence="2">PGBD3-like protein</fullName>
    </submittedName>
</protein>
<dbReference type="InterPro" id="IPR029526">
    <property type="entry name" value="PGBD"/>
</dbReference>
<accession>A0ABY7FAT5</accession>
<keyword evidence="3" id="KW-1185">Reference proteome</keyword>
<name>A0ABY7FAT5_MYAAR</name>
<gene>
    <name evidence="2" type="ORF">MAR_001131</name>
</gene>
<dbReference type="EMBL" id="CP111022">
    <property type="protein sequence ID" value="WAR19293.1"/>
    <property type="molecule type" value="Genomic_DNA"/>
</dbReference>